<dbReference type="InterPro" id="IPR022663">
    <property type="entry name" value="DapB_C"/>
</dbReference>
<evidence type="ECO:0000259" key="14">
    <source>
        <dbReference type="Pfam" id="PF01113"/>
    </source>
</evidence>
<dbReference type="GO" id="GO:0016726">
    <property type="term" value="F:oxidoreductase activity, acting on CH or CH2 groups, NAD or NADP as acceptor"/>
    <property type="evidence" value="ECO:0007669"/>
    <property type="project" value="UniProtKB-UniRule"/>
</dbReference>
<dbReference type="UniPathway" id="UPA00034">
    <property type="reaction ID" value="UER00018"/>
</dbReference>
<gene>
    <name evidence="13 16" type="primary">dapB</name>
    <name evidence="16" type="ORF">HG15A2_31890</name>
</gene>
<dbReference type="Gene3D" id="3.40.50.720">
    <property type="entry name" value="NAD(P)-binding Rossmann-like Domain"/>
    <property type="match status" value="1"/>
</dbReference>
<dbReference type="InterPro" id="IPR023940">
    <property type="entry name" value="DHDPR_bac"/>
</dbReference>
<dbReference type="OrthoDB" id="9790352at2"/>
<keyword evidence="8 13" id="KW-0457">Lysine biosynthesis</keyword>
<proteinExistence type="inferred from homology"/>
<evidence type="ECO:0000256" key="10">
    <source>
        <dbReference type="ARBA" id="ARBA00038983"/>
    </source>
</evidence>
<dbReference type="GO" id="GO:0008839">
    <property type="term" value="F:4-hydroxy-tetrahydrodipicolinate reductase"/>
    <property type="evidence" value="ECO:0007669"/>
    <property type="project" value="UniProtKB-UniRule"/>
</dbReference>
<comment type="similarity">
    <text evidence="1 13">Belongs to the DapB family.</text>
</comment>
<organism evidence="16 17">
    <name type="scientific">Adhaeretor mobilis</name>
    <dbReference type="NCBI Taxonomy" id="1930276"/>
    <lineage>
        <taxon>Bacteria</taxon>
        <taxon>Pseudomonadati</taxon>
        <taxon>Planctomycetota</taxon>
        <taxon>Planctomycetia</taxon>
        <taxon>Pirellulales</taxon>
        <taxon>Lacipirellulaceae</taxon>
        <taxon>Adhaeretor</taxon>
    </lineage>
</organism>
<comment type="function">
    <text evidence="13">Catalyzes the conversion of 4-hydroxy-tetrahydrodipicolinate (HTPA) to tetrahydrodipicolinate.</text>
</comment>
<evidence type="ECO:0000256" key="1">
    <source>
        <dbReference type="ARBA" id="ARBA00006642"/>
    </source>
</evidence>
<dbReference type="GO" id="GO:0051287">
    <property type="term" value="F:NAD binding"/>
    <property type="evidence" value="ECO:0007669"/>
    <property type="project" value="UniProtKB-UniRule"/>
</dbReference>
<evidence type="ECO:0000256" key="5">
    <source>
        <dbReference type="ARBA" id="ARBA00022915"/>
    </source>
</evidence>
<dbReference type="InterPro" id="IPR000846">
    <property type="entry name" value="DapB_N"/>
</dbReference>
<protein>
    <recommendedName>
        <fullName evidence="10 13">4-hydroxy-tetrahydrodipicolinate reductase</fullName>
        <shortName evidence="13">HTPA reductase</shortName>
        <ecNumber evidence="10 13">1.17.1.8</ecNumber>
    </recommendedName>
</protein>
<evidence type="ECO:0000256" key="6">
    <source>
        <dbReference type="ARBA" id="ARBA00023002"/>
    </source>
</evidence>
<dbReference type="Proteomes" id="UP000319852">
    <property type="component" value="Chromosome"/>
</dbReference>
<feature type="binding site" evidence="13">
    <location>
        <begin position="9"/>
        <end position="14"/>
    </location>
    <ligand>
        <name>NAD(+)</name>
        <dbReference type="ChEBI" id="CHEBI:57540"/>
    </ligand>
</feature>
<comment type="catalytic activity">
    <reaction evidence="11 13">
        <text>(S)-2,3,4,5-tetrahydrodipicolinate + NADP(+) + H2O = (2S,4S)-4-hydroxy-2,3,4,5-tetrahydrodipicolinate + NADPH + H(+)</text>
        <dbReference type="Rhea" id="RHEA:35331"/>
        <dbReference type="ChEBI" id="CHEBI:15377"/>
        <dbReference type="ChEBI" id="CHEBI:15378"/>
        <dbReference type="ChEBI" id="CHEBI:16845"/>
        <dbReference type="ChEBI" id="CHEBI:57783"/>
        <dbReference type="ChEBI" id="CHEBI:58349"/>
        <dbReference type="ChEBI" id="CHEBI:67139"/>
        <dbReference type="EC" id="1.17.1.8"/>
    </reaction>
</comment>
<dbReference type="GO" id="GO:0009089">
    <property type="term" value="P:lysine biosynthetic process via diaminopimelate"/>
    <property type="evidence" value="ECO:0007669"/>
    <property type="project" value="UniProtKB-UniRule"/>
</dbReference>
<dbReference type="AlphaFoldDB" id="A0A517MYA7"/>
<keyword evidence="4 13" id="KW-0521">NADP</keyword>
<dbReference type="PROSITE" id="PS01298">
    <property type="entry name" value="DAPB"/>
    <property type="match status" value="1"/>
</dbReference>
<evidence type="ECO:0000256" key="8">
    <source>
        <dbReference type="ARBA" id="ARBA00023154"/>
    </source>
</evidence>
<evidence type="ECO:0000256" key="3">
    <source>
        <dbReference type="ARBA" id="ARBA00022605"/>
    </source>
</evidence>
<reference evidence="16 17" key="1">
    <citation type="submission" date="2019-02" db="EMBL/GenBank/DDBJ databases">
        <title>Deep-cultivation of Planctomycetes and their phenomic and genomic characterization uncovers novel biology.</title>
        <authorList>
            <person name="Wiegand S."/>
            <person name="Jogler M."/>
            <person name="Boedeker C."/>
            <person name="Pinto D."/>
            <person name="Vollmers J."/>
            <person name="Rivas-Marin E."/>
            <person name="Kohn T."/>
            <person name="Peeters S.H."/>
            <person name="Heuer A."/>
            <person name="Rast P."/>
            <person name="Oberbeckmann S."/>
            <person name="Bunk B."/>
            <person name="Jeske O."/>
            <person name="Meyerdierks A."/>
            <person name="Storesund J.E."/>
            <person name="Kallscheuer N."/>
            <person name="Luecker S."/>
            <person name="Lage O.M."/>
            <person name="Pohl T."/>
            <person name="Merkel B.J."/>
            <person name="Hornburger P."/>
            <person name="Mueller R.-W."/>
            <person name="Bruemmer F."/>
            <person name="Labrenz M."/>
            <person name="Spormann A.M."/>
            <person name="Op den Camp H."/>
            <person name="Overmann J."/>
            <person name="Amann R."/>
            <person name="Jetten M.S.M."/>
            <person name="Mascher T."/>
            <person name="Medema M.H."/>
            <person name="Devos D.P."/>
            <person name="Kaster A.-K."/>
            <person name="Ovreas L."/>
            <person name="Rohde M."/>
            <person name="Galperin M.Y."/>
            <person name="Jogler C."/>
        </authorList>
    </citation>
    <scope>NUCLEOTIDE SEQUENCE [LARGE SCALE GENOMIC DNA]</scope>
    <source>
        <strain evidence="16 17">HG15A2</strain>
    </source>
</reference>
<dbReference type="PANTHER" id="PTHR20836">
    <property type="entry name" value="DIHYDRODIPICOLINATE REDUCTASE"/>
    <property type="match status" value="1"/>
</dbReference>
<dbReference type="RefSeq" id="WP_145061017.1">
    <property type="nucleotide sequence ID" value="NZ_CP036263.1"/>
</dbReference>
<dbReference type="GO" id="GO:0050661">
    <property type="term" value="F:NADP binding"/>
    <property type="evidence" value="ECO:0007669"/>
    <property type="project" value="UniProtKB-UniRule"/>
</dbReference>
<comment type="caution">
    <text evidence="13">Was originally thought to be a dihydrodipicolinate reductase (DHDPR), catalyzing the conversion of dihydrodipicolinate to tetrahydrodipicolinate. However, it was shown in E.coli that the substrate of the enzymatic reaction is not dihydrodipicolinate (DHDP) but in fact (2S,4S)-4-hydroxy-2,3,4,5-tetrahydrodipicolinic acid (HTPA), the product released by the DapA-catalyzed reaction.</text>
</comment>
<feature type="domain" description="Dihydrodipicolinate reductase C-terminal" evidence="15">
    <location>
        <begin position="127"/>
        <end position="262"/>
    </location>
</feature>
<keyword evidence="3 13" id="KW-0028">Amino-acid biosynthesis</keyword>
<evidence type="ECO:0000259" key="15">
    <source>
        <dbReference type="Pfam" id="PF05173"/>
    </source>
</evidence>
<dbReference type="Gene3D" id="3.30.360.10">
    <property type="entry name" value="Dihydrodipicolinate Reductase, domain 2"/>
    <property type="match status" value="1"/>
</dbReference>
<dbReference type="PIRSF" id="PIRSF000161">
    <property type="entry name" value="DHPR"/>
    <property type="match status" value="1"/>
</dbReference>
<name>A0A517MYA7_9BACT</name>
<keyword evidence="5 13" id="KW-0220">Diaminopimelate biosynthesis</keyword>
<evidence type="ECO:0000256" key="4">
    <source>
        <dbReference type="ARBA" id="ARBA00022857"/>
    </source>
</evidence>
<dbReference type="CDD" id="cd02274">
    <property type="entry name" value="DHDPR_N"/>
    <property type="match status" value="1"/>
</dbReference>
<dbReference type="GO" id="GO:0019877">
    <property type="term" value="P:diaminopimelate biosynthetic process"/>
    <property type="evidence" value="ECO:0007669"/>
    <property type="project" value="UniProtKB-UniRule"/>
</dbReference>
<accession>A0A517MYA7</accession>
<evidence type="ECO:0000313" key="17">
    <source>
        <dbReference type="Proteomes" id="UP000319852"/>
    </source>
</evidence>
<feature type="binding site" evidence="13">
    <location>
        <begin position="166"/>
        <end position="167"/>
    </location>
    <ligand>
        <name>(S)-2,3,4,5-tetrahydrodipicolinate</name>
        <dbReference type="ChEBI" id="CHEBI:16845"/>
    </ligand>
</feature>
<dbReference type="SUPFAM" id="SSF51735">
    <property type="entry name" value="NAD(P)-binding Rossmann-fold domains"/>
    <property type="match status" value="1"/>
</dbReference>
<feature type="binding site" evidence="13">
    <location>
        <begin position="96"/>
        <end position="98"/>
    </location>
    <ligand>
        <name>NAD(+)</name>
        <dbReference type="ChEBI" id="CHEBI:57540"/>
    </ligand>
</feature>
<comment type="caution">
    <text evidence="13">Lacks conserved residue(s) required for the propagation of feature annotation.</text>
</comment>
<feature type="binding site" evidence="13">
    <location>
        <begin position="120"/>
        <end position="123"/>
    </location>
    <ligand>
        <name>NAD(+)</name>
        <dbReference type="ChEBI" id="CHEBI:57540"/>
    </ligand>
</feature>
<comment type="pathway">
    <text evidence="9 13">Amino-acid biosynthesis; L-lysine biosynthesis via DAP pathway; (S)-tetrahydrodipicolinate from L-aspartate: step 4/4.</text>
</comment>
<feature type="active site" description="Proton donor" evidence="13">
    <location>
        <position position="160"/>
    </location>
</feature>
<evidence type="ECO:0000256" key="2">
    <source>
        <dbReference type="ARBA" id="ARBA00022490"/>
    </source>
</evidence>
<sequence length="264" mass="27578">MPIKLAVHGAAGRMGQRVVACAAADQGFQIVAAHESVDHPQLGQDAGTIAGAGELGLQLSAVTDSDAEVVIDFSVPNASITIVEHCVKQGTPLVIATTGFSDQQINTIHQAAETIPVVFAPSMSPAVNLVMKLTEIAGGALKDLPTGVDVEIIERHHRFKEDAPSGTALKFGEIVANAMDKPDVTHGREGRPGQRSAGEIGYHAVRTGDNPGEHTIIFGMLGETIELNVAASNRDCYAQGALMAAKWVLNKPAGLYGMAEVLGF</sequence>
<dbReference type="PANTHER" id="PTHR20836:SF0">
    <property type="entry name" value="4-HYDROXY-TETRAHYDRODIPICOLINATE REDUCTASE 1, CHLOROPLASTIC-RELATED"/>
    <property type="match status" value="1"/>
</dbReference>
<dbReference type="HAMAP" id="MF_00102">
    <property type="entry name" value="DapB"/>
    <property type="match status" value="1"/>
</dbReference>
<dbReference type="InterPro" id="IPR022664">
    <property type="entry name" value="DapB_N_CS"/>
</dbReference>
<dbReference type="EC" id="1.17.1.8" evidence="10 13"/>
<feature type="active site" description="Proton donor/acceptor" evidence="13">
    <location>
        <position position="156"/>
    </location>
</feature>
<dbReference type="InterPro" id="IPR036291">
    <property type="entry name" value="NAD(P)-bd_dom_sf"/>
</dbReference>
<dbReference type="Pfam" id="PF01113">
    <property type="entry name" value="DapB_N"/>
    <property type="match status" value="1"/>
</dbReference>
<evidence type="ECO:0000256" key="13">
    <source>
        <dbReference type="HAMAP-Rule" id="MF_00102"/>
    </source>
</evidence>
<keyword evidence="7 13" id="KW-0520">NAD</keyword>
<keyword evidence="6 13" id="KW-0560">Oxidoreductase</keyword>
<comment type="catalytic activity">
    <reaction evidence="12 13">
        <text>(S)-2,3,4,5-tetrahydrodipicolinate + NAD(+) + H2O = (2S,4S)-4-hydroxy-2,3,4,5-tetrahydrodipicolinate + NADH + H(+)</text>
        <dbReference type="Rhea" id="RHEA:35323"/>
        <dbReference type="ChEBI" id="CHEBI:15377"/>
        <dbReference type="ChEBI" id="CHEBI:15378"/>
        <dbReference type="ChEBI" id="CHEBI:16845"/>
        <dbReference type="ChEBI" id="CHEBI:57540"/>
        <dbReference type="ChEBI" id="CHEBI:57945"/>
        <dbReference type="ChEBI" id="CHEBI:67139"/>
        <dbReference type="EC" id="1.17.1.8"/>
    </reaction>
</comment>
<feature type="domain" description="Dihydrodipicolinate reductase N-terminal" evidence="14">
    <location>
        <begin position="3"/>
        <end position="123"/>
    </location>
</feature>
<evidence type="ECO:0000256" key="12">
    <source>
        <dbReference type="ARBA" id="ARBA00049396"/>
    </source>
</evidence>
<keyword evidence="2 13" id="KW-0963">Cytoplasm</keyword>
<comment type="subcellular location">
    <subcellularLocation>
        <location evidence="13">Cytoplasm</location>
    </subcellularLocation>
</comment>
<dbReference type="NCBIfam" id="TIGR00036">
    <property type="entry name" value="dapB"/>
    <property type="match status" value="1"/>
</dbReference>
<evidence type="ECO:0000256" key="11">
    <source>
        <dbReference type="ARBA" id="ARBA00049080"/>
    </source>
</evidence>
<dbReference type="Pfam" id="PF05173">
    <property type="entry name" value="DapB_C"/>
    <property type="match status" value="1"/>
</dbReference>
<dbReference type="SUPFAM" id="SSF55347">
    <property type="entry name" value="Glyceraldehyde-3-phosphate dehydrogenase-like, C-terminal domain"/>
    <property type="match status" value="1"/>
</dbReference>
<evidence type="ECO:0000313" key="16">
    <source>
        <dbReference type="EMBL" id="QDS99858.1"/>
    </source>
</evidence>
<keyword evidence="17" id="KW-1185">Reference proteome</keyword>
<feature type="binding site" evidence="13">
    <location>
        <position position="157"/>
    </location>
    <ligand>
        <name>(S)-2,3,4,5-tetrahydrodipicolinate</name>
        <dbReference type="ChEBI" id="CHEBI:16845"/>
    </ligand>
</feature>
<dbReference type="KEGG" id="amob:HG15A2_31890"/>
<evidence type="ECO:0000256" key="7">
    <source>
        <dbReference type="ARBA" id="ARBA00023027"/>
    </source>
</evidence>
<dbReference type="GO" id="GO:0005829">
    <property type="term" value="C:cytosol"/>
    <property type="evidence" value="ECO:0007669"/>
    <property type="project" value="TreeGrafter"/>
</dbReference>
<dbReference type="EMBL" id="CP036263">
    <property type="protein sequence ID" value="QDS99858.1"/>
    <property type="molecule type" value="Genomic_DNA"/>
</dbReference>
<evidence type="ECO:0000256" key="9">
    <source>
        <dbReference type="ARBA" id="ARBA00037922"/>
    </source>
</evidence>
<comment type="subunit">
    <text evidence="13">Homotetramer.</text>
</comment>